<dbReference type="PANTHER" id="PTHR14200">
    <property type="entry name" value="CYTOCHROME C OXIDASE POLYPEPTIDE"/>
    <property type="match status" value="1"/>
</dbReference>
<dbReference type="InParanoid" id="A0A067MLH6"/>
<comment type="subunit">
    <text evidence="13">Component of the cytochrome c oxidase (complex IV, CIV), a multisubunit enzyme composed of a catalytic core of 3 subunits and several supernumerary subunits.</text>
</comment>
<evidence type="ECO:0000256" key="6">
    <source>
        <dbReference type="ARBA" id="ARBA00022792"/>
    </source>
</evidence>
<dbReference type="EMBL" id="KL198031">
    <property type="protein sequence ID" value="KDQ15585.1"/>
    <property type="molecule type" value="Genomic_DNA"/>
</dbReference>
<evidence type="ECO:0000313" key="15">
    <source>
        <dbReference type="EMBL" id="KDQ15585.1"/>
    </source>
</evidence>
<comment type="pathway">
    <text evidence="2 13">Energy metabolism; oxidative phosphorylation.</text>
</comment>
<reference evidence="16" key="1">
    <citation type="journal article" date="2014" name="Proc. Natl. Acad. Sci. U.S.A.">
        <title>Extensive sampling of basidiomycete genomes demonstrates inadequacy of the white-rot/brown-rot paradigm for wood decay fungi.</title>
        <authorList>
            <person name="Riley R."/>
            <person name="Salamov A.A."/>
            <person name="Brown D.W."/>
            <person name="Nagy L.G."/>
            <person name="Floudas D."/>
            <person name="Held B.W."/>
            <person name="Levasseur A."/>
            <person name="Lombard V."/>
            <person name="Morin E."/>
            <person name="Otillar R."/>
            <person name="Lindquist E.A."/>
            <person name="Sun H."/>
            <person name="LaButti K.M."/>
            <person name="Schmutz J."/>
            <person name="Jabbour D."/>
            <person name="Luo H."/>
            <person name="Baker S.E."/>
            <person name="Pisabarro A.G."/>
            <person name="Walton J.D."/>
            <person name="Blanchette R.A."/>
            <person name="Henrissat B."/>
            <person name="Martin F."/>
            <person name="Cullen D."/>
            <person name="Hibbett D.S."/>
            <person name="Grigoriev I.V."/>
        </authorList>
    </citation>
    <scope>NUCLEOTIDE SEQUENCE [LARGE SCALE GENOMIC DNA]</scope>
    <source>
        <strain evidence="16">FD-172 SS1</strain>
    </source>
</reference>
<dbReference type="Gene3D" id="1.25.40.40">
    <property type="entry name" value="Cytochrome c oxidase, subunit Va/VI"/>
    <property type="match status" value="1"/>
</dbReference>
<dbReference type="Pfam" id="PF02284">
    <property type="entry name" value="COX5A"/>
    <property type="match status" value="1"/>
</dbReference>
<dbReference type="FunCoup" id="A0A067MLH6">
    <property type="interactions" value="156"/>
</dbReference>
<evidence type="ECO:0000256" key="1">
    <source>
        <dbReference type="ARBA" id="ARBA00004443"/>
    </source>
</evidence>
<evidence type="ECO:0000256" key="12">
    <source>
        <dbReference type="ARBA" id="ARBA00082700"/>
    </source>
</evidence>
<evidence type="ECO:0000256" key="7">
    <source>
        <dbReference type="ARBA" id="ARBA00022946"/>
    </source>
</evidence>
<dbReference type="InterPro" id="IPR036545">
    <property type="entry name" value="Cyt_c_oxidase_su5A/6_sf"/>
</dbReference>
<dbReference type="Proteomes" id="UP000027195">
    <property type="component" value="Unassembled WGS sequence"/>
</dbReference>
<keyword evidence="5 13" id="KW-0479">Metal-binding</keyword>
<evidence type="ECO:0000256" key="13">
    <source>
        <dbReference type="RuleBase" id="RU368103"/>
    </source>
</evidence>
<keyword evidence="9 13" id="KW-0496">Mitochondrion</keyword>
<protein>
    <recommendedName>
        <fullName evidence="11 13">Cytochrome c oxidase subunit 6, mitochondrial</fullName>
    </recommendedName>
    <alternativeName>
        <fullName evidence="12 13">Cytochrome c oxidase polypeptide VI</fullName>
    </alternativeName>
</protein>
<keyword evidence="16" id="KW-1185">Reference proteome</keyword>
<organism evidence="15 16">
    <name type="scientific">Botryobasidium botryosum (strain FD-172 SS1)</name>
    <dbReference type="NCBI Taxonomy" id="930990"/>
    <lineage>
        <taxon>Eukaryota</taxon>
        <taxon>Fungi</taxon>
        <taxon>Dikarya</taxon>
        <taxon>Basidiomycota</taxon>
        <taxon>Agaricomycotina</taxon>
        <taxon>Agaricomycetes</taxon>
        <taxon>Cantharellales</taxon>
        <taxon>Botryobasidiaceae</taxon>
        <taxon>Botryobasidium</taxon>
    </lineage>
</organism>
<keyword evidence="7 13" id="KW-0809">Transit peptide</keyword>
<comment type="subcellular location">
    <subcellularLocation>
        <location evidence="1 13">Mitochondrion inner membrane</location>
        <topology evidence="1 13">Peripheral membrane protein</topology>
        <orientation evidence="1 13">Matrix side</orientation>
    </subcellularLocation>
</comment>
<evidence type="ECO:0000256" key="3">
    <source>
        <dbReference type="ARBA" id="ARBA00007972"/>
    </source>
</evidence>
<evidence type="ECO:0000256" key="4">
    <source>
        <dbReference type="ARBA" id="ARBA00022617"/>
    </source>
</evidence>
<evidence type="ECO:0000256" key="11">
    <source>
        <dbReference type="ARBA" id="ARBA00070174"/>
    </source>
</evidence>
<sequence length="142" mass="16105">MRPTSSVLRAALPVLRTQPVAAARAFSTTPRARSEGAHGHETESFEAFSTRYTNFFASANDLFELQRGLNNCFAYDLVPSPAVVEEAVRAARRVNDYSTAVRIFEGLREKVENKKQYEQYLEELKGVRQELGILTKEEMYPQ</sequence>
<dbReference type="GO" id="GO:0045277">
    <property type="term" value="C:respiratory chain complex IV"/>
    <property type="evidence" value="ECO:0007669"/>
    <property type="project" value="UniProtKB-UniRule"/>
</dbReference>
<keyword evidence="10 13" id="KW-0472">Membrane</keyword>
<comment type="function">
    <text evidence="13">Component of the cytochrome c oxidase, the last enzyme in the mitochondrial electron transport chain which drives oxidative phosphorylation. The respiratory chain contains 3 multisubunit complexes succinate dehydrogenase (complex II, CII), ubiquinol-cytochrome c oxidoreductase (cytochrome b-c1 complex, complex III, CIII) and cytochrome c oxidase (complex IV, CIV), that cooperate to transfer electrons derived from NADH and succinate to molecular oxygen, creating an electrochemical gradient over the inner membrane that drives transmembrane transport and the ATP synthase. Cytochrome c oxidase is the component of the respiratory chain that catalyzes the reduction of oxygen to water. Electrons originating from reduced cytochrome c in the intermembrane space (IMS) are transferred via the dinuclear copper A center (CU(A)) of subunit 2 and heme A of subunit 1 to the active site in subunit 1, a binuclear center (BNC) formed by heme A3 and copper B (CU(B)). The BNC reduces molecular oxygen to 2 water molecules using 4 electrons from cytochrome c in the IMS and 4 protons from the mitochondrial matrix.</text>
</comment>
<dbReference type="InterPro" id="IPR003204">
    <property type="entry name" value="Cyt_c_oxidase_su5A/6"/>
</dbReference>
<dbReference type="UniPathway" id="UPA00705"/>
<dbReference type="GO" id="GO:0005743">
    <property type="term" value="C:mitochondrial inner membrane"/>
    <property type="evidence" value="ECO:0007669"/>
    <property type="project" value="UniProtKB-SubCell"/>
</dbReference>
<gene>
    <name evidence="15" type="ORF">BOTBODRAFT_31480</name>
</gene>
<dbReference type="HOGENOM" id="CLU_099086_0_0_1"/>
<keyword evidence="6 13" id="KW-0999">Mitochondrion inner membrane</keyword>
<evidence type="ECO:0000256" key="14">
    <source>
        <dbReference type="SAM" id="Coils"/>
    </source>
</evidence>
<dbReference type="STRING" id="930990.A0A067MLH6"/>
<evidence type="ECO:0000256" key="9">
    <source>
        <dbReference type="ARBA" id="ARBA00023128"/>
    </source>
</evidence>
<keyword evidence="8 13" id="KW-0408">Iron</keyword>
<dbReference type="GO" id="GO:0046872">
    <property type="term" value="F:metal ion binding"/>
    <property type="evidence" value="ECO:0007669"/>
    <property type="project" value="UniProtKB-UniRule"/>
</dbReference>
<keyword evidence="14" id="KW-0175">Coiled coil</keyword>
<dbReference type="CDD" id="cd00923">
    <property type="entry name" value="Cyt_c_Oxidase_Va"/>
    <property type="match status" value="1"/>
</dbReference>
<keyword evidence="4 13" id="KW-0349">Heme</keyword>
<dbReference type="PANTHER" id="PTHR14200:SF11">
    <property type="entry name" value="CYTOCHROME C OXIDASE SUBUNIT 5A, MITOCHONDRIAL"/>
    <property type="match status" value="1"/>
</dbReference>
<dbReference type="SUPFAM" id="SSF48479">
    <property type="entry name" value="Cytochrome c oxidase subunit E"/>
    <property type="match status" value="1"/>
</dbReference>
<comment type="similarity">
    <text evidence="3 13">Belongs to the cytochrome c oxidase subunit 5A family.</text>
</comment>
<name>A0A067MLH6_BOTB1</name>
<dbReference type="GO" id="GO:0006123">
    <property type="term" value="P:mitochondrial electron transport, cytochrome c to oxygen"/>
    <property type="evidence" value="ECO:0007669"/>
    <property type="project" value="UniProtKB-UniRule"/>
</dbReference>
<feature type="coiled-coil region" evidence="14">
    <location>
        <begin position="107"/>
        <end position="137"/>
    </location>
</feature>
<evidence type="ECO:0000256" key="10">
    <source>
        <dbReference type="ARBA" id="ARBA00023136"/>
    </source>
</evidence>
<dbReference type="FunFam" id="1.25.40.40:FF:000001">
    <property type="entry name" value="Cytochrome c oxidase subunit VI"/>
    <property type="match status" value="1"/>
</dbReference>
<accession>A0A067MLH6</accession>
<proteinExistence type="inferred from homology"/>
<evidence type="ECO:0000313" key="16">
    <source>
        <dbReference type="Proteomes" id="UP000027195"/>
    </source>
</evidence>
<evidence type="ECO:0000256" key="5">
    <source>
        <dbReference type="ARBA" id="ARBA00022723"/>
    </source>
</evidence>
<evidence type="ECO:0000256" key="8">
    <source>
        <dbReference type="ARBA" id="ARBA00023004"/>
    </source>
</evidence>
<evidence type="ECO:0000256" key="2">
    <source>
        <dbReference type="ARBA" id="ARBA00004673"/>
    </source>
</evidence>
<dbReference type="AlphaFoldDB" id="A0A067MLH6"/>
<dbReference type="OrthoDB" id="5778907at2759"/>